<keyword evidence="3" id="KW-1185">Reference proteome</keyword>
<dbReference type="InterPro" id="IPR052018">
    <property type="entry name" value="PHP_domain"/>
</dbReference>
<dbReference type="GO" id="GO:0035312">
    <property type="term" value="F:5'-3' DNA exonuclease activity"/>
    <property type="evidence" value="ECO:0007669"/>
    <property type="project" value="TreeGrafter"/>
</dbReference>
<evidence type="ECO:0000259" key="1">
    <source>
        <dbReference type="SMART" id="SM00481"/>
    </source>
</evidence>
<dbReference type="Proteomes" id="UP000001416">
    <property type="component" value="Chromosome"/>
</dbReference>
<gene>
    <name evidence="2" type="ordered locus">NE1724</name>
</gene>
<dbReference type="Gene3D" id="3.20.20.140">
    <property type="entry name" value="Metal-dependent hydrolases"/>
    <property type="match status" value="1"/>
</dbReference>
<dbReference type="RefSeq" id="WP_011112278.1">
    <property type="nucleotide sequence ID" value="NC_004757.1"/>
</dbReference>
<organism evidence="2 3">
    <name type="scientific">Nitrosomonas europaea (strain ATCC 19718 / CIP 103999 / KCTC 2705 / NBRC 14298)</name>
    <dbReference type="NCBI Taxonomy" id="228410"/>
    <lineage>
        <taxon>Bacteria</taxon>
        <taxon>Pseudomonadati</taxon>
        <taxon>Pseudomonadota</taxon>
        <taxon>Betaproteobacteria</taxon>
        <taxon>Nitrosomonadales</taxon>
        <taxon>Nitrosomonadaceae</taxon>
        <taxon>Nitrosomonas</taxon>
    </lineage>
</organism>
<evidence type="ECO:0000313" key="2">
    <source>
        <dbReference type="EMBL" id="CAD85635.1"/>
    </source>
</evidence>
<accession>Q82TZ0</accession>
<dbReference type="OrthoDB" id="9804333at2"/>
<dbReference type="KEGG" id="neu:NE1724"/>
<dbReference type="eggNOG" id="COG0613">
    <property type="taxonomic scope" value="Bacteria"/>
</dbReference>
<name>Q82TZ0_NITEU</name>
<dbReference type="GO" id="GO:0004534">
    <property type="term" value="F:5'-3' RNA exonuclease activity"/>
    <property type="evidence" value="ECO:0007669"/>
    <property type="project" value="TreeGrafter"/>
</dbReference>
<proteinExistence type="predicted"/>
<dbReference type="PANTHER" id="PTHR42924">
    <property type="entry name" value="EXONUCLEASE"/>
    <property type="match status" value="1"/>
</dbReference>
<dbReference type="SUPFAM" id="SSF89550">
    <property type="entry name" value="PHP domain-like"/>
    <property type="match status" value="1"/>
</dbReference>
<dbReference type="Gene3D" id="1.10.150.650">
    <property type="match status" value="1"/>
</dbReference>
<dbReference type="GeneID" id="87104885"/>
<dbReference type="HOGENOM" id="CLU_067347_0_0_4"/>
<dbReference type="EMBL" id="AL954747">
    <property type="protein sequence ID" value="CAD85635.1"/>
    <property type="molecule type" value="Genomic_DNA"/>
</dbReference>
<dbReference type="InterPro" id="IPR049742">
    <property type="entry name" value="35NBP"/>
</dbReference>
<dbReference type="CDD" id="cd07438">
    <property type="entry name" value="PHP_HisPPase_AMP"/>
    <property type="match status" value="1"/>
</dbReference>
<dbReference type="NCBIfam" id="NF041577">
    <property type="entry name" value="nside_bi_sphtase"/>
    <property type="match status" value="1"/>
</dbReference>
<dbReference type="AlphaFoldDB" id="Q82TZ0"/>
<dbReference type="Pfam" id="PF02811">
    <property type="entry name" value="PHP"/>
    <property type="match status" value="1"/>
</dbReference>
<sequence length="316" mass="34413">MMRSHVITHFSMPNIDLHSHSTISDGMLSPSRLLAHAAVRGVNVLALTDHDDIAGLSEASRSAQQENITLIRGVEISVTWHGRTLHILGLGINPEHPPLTEGLKKIRDGRMDRARAIAAQLDKFGIHGSFEGASAQAGISRLIGRTHFARFLVSQGYAKNVKSVFKKYLVKGKPGHVSHVWVSLDEAIGWIRGSGGQAVIAHPARYKLSNDLLEQLLCEFRELGGAGIEVVSSSHTPEQTRQFAALATRMNLYASCGSDYHGPGESYFDLGRLPALPPECTPIWNEWEIPDYAETGATTLNEQSEQTGLQSPGKSV</sequence>
<dbReference type="InterPro" id="IPR004013">
    <property type="entry name" value="PHP_dom"/>
</dbReference>
<evidence type="ECO:0000313" key="3">
    <source>
        <dbReference type="Proteomes" id="UP000001416"/>
    </source>
</evidence>
<dbReference type="InterPro" id="IPR016195">
    <property type="entry name" value="Pol/histidinol_Pase-like"/>
</dbReference>
<protein>
    <submittedName>
        <fullName evidence="2">PHP domain N-terminal region:PHP domain C-terminal region</fullName>
    </submittedName>
</protein>
<dbReference type="PANTHER" id="PTHR42924:SF3">
    <property type="entry name" value="POLYMERASE_HISTIDINOL PHOSPHATASE N-TERMINAL DOMAIN-CONTAINING PROTEIN"/>
    <property type="match status" value="1"/>
</dbReference>
<dbReference type="SMART" id="SM00481">
    <property type="entry name" value="POLIIIAc"/>
    <property type="match status" value="1"/>
</dbReference>
<dbReference type="PhylomeDB" id="Q82TZ0"/>
<dbReference type="InterPro" id="IPR003141">
    <property type="entry name" value="Pol/His_phosphatase_N"/>
</dbReference>
<feature type="domain" description="Polymerase/histidinol phosphatase N-terminal" evidence="1">
    <location>
        <begin position="15"/>
        <end position="80"/>
    </location>
</feature>
<reference evidence="2 3" key="1">
    <citation type="journal article" date="2003" name="J. Bacteriol.">
        <title>Complete genome sequence of the ammonia-oxidizing bacterium and obligate chemolithoautotroph Nitrosomonas europaea.</title>
        <authorList>
            <person name="Chain P."/>
            <person name="Lamerdin J."/>
            <person name="Larimer F."/>
            <person name="Regala W."/>
            <person name="Land M."/>
            <person name="Hauser L."/>
            <person name="Hooper A."/>
            <person name="Klotz M."/>
            <person name="Norton J."/>
            <person name="Sayavedra-Soto L."/>
            <person name="Arciero D."/>
            <person name="Hommes N."/>
            <person name="Whittaker M."/>
            <person name="Arp D."/>
        </authorList>
    </citation>
    <scope>NUCLEOTIDE SEQUENCE [LARGE SCALE GENOMIC DNA]</scope>
    <source>
        <strain evidence="3">ATCC 19718 / CIP 103999 / KCTC 2705 / NBRC 14298</strain>
    </source>
</reference>
<dbReference type="STRING" id="228410.NE1724"/>